<keyword evidence="6" id="KW-0235">DNA replication</keyword>
<dbReference type="EMBL" id="JACHLX010000002">
    <property type="protein sequence ID" value="MBB5816927.1"/>
    <property type="molecule type" value="Genomic_DNA"/>
</dbReference>
<evidence type="ECO:0000256" key="2">
    <source>
        <dbReference type="ARBA" id="ARBA00013365"/>
    </source>
</evidence>
<comment type="similarity">
    <text evidence="1 6">Belongs to the SbcD family.</text>
</comment>
<accession>A0AA89TMP8</accession>
<dbReference type="Proteomes" id="UP000579531">
    <property type="component" value="Unassembled WGS sequence"/>
</dbReference>
<reference evidence="8 9" key="1">
    <citation type="submission" date="2020-08" db="EMBL/GenBank/DDBJ databases">
        <title>Sequencing the genomes of 1000 actinobacteria strains.</title>
        <authorList>
            <person name="Klenk H.-P."/>
        </authorList>
    </citation>
    <scope>NUCLEOTIDE SEQUENCE [LARGE SCALE GENOMIC DNA]</scope>
    <source>
        <strain evidence="8 9">DSM 40129</strain>
    </source>
</reference>
<keyword evidence="6" id="KW-0255">Endonuclease</keyword>
<dbReference type="InterPro" id="IPR050535">
    <property type="entry name" value="DNA_Repair-Maintenance_Comp"/>
</dbReference>
<keyword evidence="6" id="KW-0233">DNA recombination</keyword>
<evidence type="ECO:0000256" key="4">
    <source>
        <dbReference type="ARBA" id="ARBA00022801"/>
    </source>
</evidence>
<evidence type="ECO:0000313" key="9">
    <source>
        <dbReference type="Proteomes" id="UP000579531"/>
    </source>
</evidence>
<dbReference type="SUPFAM" id="SSF56300">
    <property type="entry name" value="Metallo-dependent phosphatases"/>
    <property type="match status" value="1"/>
</dbReference>
<dbReference type="PANTHER" id="PTHR30337:SF0">
    <property type="entry name" value="NUCLEASE SBCCD SUBUNIT D"/>
    <property type="match status" value="1"/>
</dbReference>
<evidence type="ECO:0000256" key="6">
    <source>
        <dbReference type="RuleBase" id="RU363069"/>
    </source>
</evidence>
<dbReference type="GO" id="GO:0004519">
    <property type="term" value="F:endonuclease activity"/>
    <property type="evidence" value="ECO:0007669"/>
    <property type="project" value="UniProtKB-KW"/>
</dbReference>
<dbReference type="RefSeq" id="WP_184854685.1">
    <property type="nucleotide sequence ID" value="NZ_BAABFE010000021.1"/>
</dbReference>
<dbReference type="InterPro" id="IPR029052">
    <property type="entry name" value="Metallo-depent_PP-like"/>
</dbReference>
<dbReference type="InterPro" id="IPR041796">
    <property type="entry name" value="Mre11_N"/>
</dbReference>
<proteinExistence type="inferred from homology"/>
<sequence>MKALHTSDWHLGRTLGRRSRDEEFDAVLAEIIAIAESVQPDLIVHSGDLFDTYRPAHKDILRAMRCLDSLASIAPTVVLGGNHDSPELFDLLAYVCTLRPDADQGRLHFVHSRGDTEPGTVLDFDSHDGHERIRLAALPYVHPNRYLHLFPGFGTTEGAYAAGLRELQDGLLARLLNGYDPGRDVLLFTAHQYVANAVPSYSERMWEAREPYATAADALPQVAYCALGHIHKPQPVGSGRLPARYAGSPLQMDFGESEETKSVTVVDAAPGRRTLTTPHTLRSGRRLARFDGTLEELGAAAAQYTGVYLKAVIRTDEPVPRLGERIADLVPDAVLVDFEEECAATRATVLSGADAADDGQLDVTAAFSAYLAGAGTPGQHADEVVAAFADLLSTPDSGLTPCPAEHLLAEAIASPWTSAAHGGTETTS</sequence>
<gene>
    <name evidence="6" type="primary">sbcD</name>
    <name evidence="8" type="ORF">HNR72_008049</name>
</gene>
<evidence type="ECO:0000256" key="1">
    <source>
        <dbReference type="ARBA" id="ARBA00010555"/>
    </source>
</evidence>
<dbReference type="AlphaFoldDB" id="A0AA89TMP8"/>
<keyword evidence="4 6" id="KW-0378">Hydrolase</keyword>
<dbReference type="GeneID" id="93835805"/>
<name>A0AA89TMP8_STRCU</name>
<dbReference type="Pfam" id="PF00149">
    <property type="entry name" value="Metallophos"/>
    <property type="match status" value="1"/>
</dbReference>
<comment type="function">
    <text evidence="6">SbcCD cleaves DNA hairpin structures. These structures can inhibit DNA replication and are intermediates in certain DNA recombination reactions. The complex acts as a 3'-&gt;5' double strand exonuclease that can open hairpins. It also has a 5' single-strand endonuclease activity.</text>
</comment>
<organism evidence="8 9">
    <name type="scientific">Streptomyces collinus</name>
    <dbReference type="NCBI Taxonomy" id="42684"/>
    <lineage>
        <taxon>Bacteria</taxon>
        <taxon>Bacillati</taxon>
        <taxon>Actinomycetota</taxon>
        <taxon>Actinomycetes</taxon>
        <taxon>Kitasatosporales</taxon>
        <taxon>Streptomycetaceae</taxon>
        <taxon>Streptomyces</taxon>
    </lineage>
</organism>
<dbReference type="InterPro" id="IPR004593">
    <property type="entry name" value="SbcD"/>
</dbReference>
<keyword evidence="3 6" id="KW-0540">Nuclease</keyword>
<evidence type="ECO:0000256" key="3">
    <source>
        <dbReference type="ARBA" id="ARBA00022722"/>
    </source>
</evidence>
<keyword evidence="9" id="KW-1185">Reference proteome</keyword>
<keyword evidence="5 6" id="KW-0269">Exonuclease</keyword>
<protein>
    <recommendedName>
        <fullName evidence="2 6">Nuclease SbcCD subunit D</fullName>
    </recommendedName>
</protein>
<dbReference type="GO" id="GO:0008408">
    <property type="term" value="F:3'-5' exonuclease activity"/>
    <property type="evidence" value="ECO:0007669"/>
    <property type="project" value="InterPro"/>
</dbReference>
<dbReference type="GO" id="GO:0006310">
    <property type="term" value="P:DNA recombination"/>
    <property type="evidence" value="ECO:0007669"/>
    <property type="project" value="UniProtKB-KW"/>
</dbReference>
<feature type="domain" description="Calcineurin-like phosphoesterase" evidence="7">
    <location>
        <begin position="1"/>
        <end position="233"/>
    </location>
</feature>
<dbReference type="CDD" id="cd00840">
    <property type="entry name" value="MPP_Mre11_N"/>
    <property type="match status" value="1"/>
</dbReference>
<dbReference type="GO" id="GO:0006260">
    <property type="term" value="P:DNA replication"/>
    <property type="evidence" value="ECO:0007669"/>
    <property type="project" value="UniProtKB-KW"/>
</dbReference>
<evidence type="ECO:0000256" key="5">
    <source>
        <dbReference type="ARBA" id="ARBA00022839"/>
    </source>
</evidence>
<dbReference type="NCBIfam" id="TIGR00619">
    <property type="entry name" value="sbcd"/>
    <property type="match status" value="1"/>
</dbReference>
<comment type="caution">
    <text evidence="8">The sequence shown here is derived from an EMBL/GenBank/DDBJ whole genome shotgun (WGS) entry which is preliminary data.</text>
</comment>
<evidence type="ECO:0000313" key="8">
    <source>
        <dbReference type="EMBL" id="MBB5816927.1"/>
    </source>
</evidence>
<dbReference type="InterPro" id="IPR004843">
    <property type="entry name" value="Calcineurin-like_PHP"/>
</dbReference>
<comment type="subunit">
    <text evidence="6">Heterodimer of SbcC and SbcD.</text>
</comment>
<dbReference type="PANTHER" id="PTHR30337">
    <property type="entry name" value="COMPONENT OF ATP-DEPENDENT DSDNA EXONUCLEASE"/>
    <property type="match status" value="1"/>
</dbReference>
<evidence type="ECO:0000259" key="7">
    <source>
        <dbReference type="Pfam" id="PF00149"/>
    </source>
</evidence>
<dbReference type="Gene3D" id="3.60.21.10">
    <property type="match status" value="1"/>
</dbReference>